<comment type="caution">
    <text evidence="2">The sequence shown here is derived from an EMBL/GenBank/DDBJ whole genome shotgun (WGS) entry which is preliminary data.</text>
</comment>
<evidence type="ECO:0000313" key="3">
    <source>
        <dbReference type="Proteomes" id="UP000325315"/>
    </source>
</evidence>
<dbReference type="OrthoDB" id="996916at2759"/>
<dbReference type="Pfam" id="PF13456">
    <property type="entry name" value="RVT_3"/>
    <property type="match status" value="1"/>
</dbReference>
<accession>A0A5B6V8C3</accession>
<feature type="domain" description="RNase H type-1" evidence="1">
    <location>
        <begin position="115"/>
        <end position="207"/>
    </location>
</feature>
<dbReference type="InterPro" id="IPR002156">
    <property type="entry name" value="RNaseH_domain"/>
</dbReference>
<evidence type="ECO:0000259" key="1">
    <source>
        <dbReference type="Pfam" id="PF13456"/>
    </source>
</evidence>
<dbReference type="GO" id="GO:0004523">
    <property type="term" value="F:RNA-DNA hybrid ribonuclease activity"/>
    <property type="evidence" value="ECO:0007669"/>
    <property type="project" value="InterPro"/>
</dbReference>
<dbReference type="InterPro" id="IPR052929">
    <property type="entry name" value="RNase_H-like_EbsB-rel"/>
</dbReference>
<dbReference type="PANTHER" id="PTHR47074">
    <property type="entry name" value="BNAC02G40300D PROTEIN"/>
    <property type="match status" value="1"/>
</dbReference>
<reference evidence="3" key="1">
    <citation type="journal article" date="2019" name="Plant Biotechnol. J.">
        <title>Genome sequencing of the Australian wild diploid species Gossypium australe highlights disease resistance and delayed gland morphogenesis.</title>
        <authorList>
            <person name="Cai Y."/>
            <person name="Cai X."/>
            <person name="Wang Q."/>
            <person name="Wang P."/>
            <person name="Zhang Y."/>
            <person name="Cai C."/>
            <person name="Xu Y."/>
            <person name="Wang K."/>
            <person name="Zhou Z."/>
            <person name="Wang C."/>
            <person name="Geng S."/>
            <person name="Li B."/>
            <person name="Dong Q."/>
            <person name="Hou Y."/>
            <person name="Wang H."/>
            <person name="Ai P."/>
            <person name="Liu Z."/>
            <person name="Yi F."/>
            <person name="Sun M."/>
            <person name="An G."/>
            <person name="Cheng J."/>
            <person name="Zhang Y."/>
            <person name="Shi Q."/>
            <person name="Xie Y."/>
            <person name="Shi X."/>
            <person name="Chang Y."/>
            <person name="Huang F."/>
            <person name="Chen Y."/>
            <person name="Hong S."/>
            <person name="Mi L."/>
            <person name="Sun Q."/>
            <person name="Zhang L."/>
            <person name="Zhou B."/>
            <person name="Peng R."/>
            <person name="Zhang X."/>
            <person name="Liu F."/>
        </authorList>
    </citation>
    <scope>NUCLEOTIDE SEQUENCE [LARGE SCALE GENOMIC DNA]</scope>
    <source>
        <strain evidence="3">cv. PA1801</strain>
    </source>
</reference>
<dbReference type="PANTHER" id="PTHR47074:SF61">
    <property type="entry name" value="RNASE H TYPE-1 DOMAIN-CONTAINING PROTEIN"/>
    <property type="match status" value="1"/>
</dbReference>
<dbReference type="GO" id="GO:0003676">
    <property type="term" value="F:nucleic acid binding"/>
    <property type="evidence" value="ECO:0007669"/>
    <property type="project" value="InterPro"/>
</dbReference>
<organism evidence="2 3">
    <name type="scientific">Gossypium australe</name>
    <dbReference type="NCBI Taxonomy" id="47621"/>
    <lineage>
        <taxon>Eukaryota</taxon>
        <taxon>Viridiplantae</taxon>
        <taxon>Streptophyta</taxon>
        <taxon>Embryophyta</taxon>
        <taxon>Tracheophyta</taxon>
        <taxon>Spermatophyta</taxon>
        <taxon>Magnoliopsida</taxon>
        <taxon>eudicotyledons</taxon>
        <taxon>Gunneridae</taxon>
        <taxon>Pentapetalae</taxon>
        <taxon>rosids</taxon>
        <taxon>malvids</taxon>
        <taxon>Malvales</taxon>
        <taxon>Malvaceae</taxon>
        <taxon>Malvoideae</taxon>
        <taxon>Gossypium</taxon>
    </lineage>
</organism>
<dbReference type="Proteomes" id="UP000325315">
    <property type="component" value="Unassembled WGS sequence"/>
</dbReference>
<name>A0A5B6V8C3_9ROSI</name>
<gene>
    <name evidence="2" type="ORF">EPI10_000583</name>
</gene>
<proteinExistence type="predicted"/>
<protein>
    <submittedName>
        <fullName evidence="2">Zinc finger, CCHC-type</fullName>
    </submittedName>
</protein>
<keyword evidence="3" id="KW-1185">Reference proteome</keyword>
<sequence>MNHLFRECPISLKIWEKLYFSDYLKASDVDFREWLTWVFEQATSSQCRLFCCTLWAIWGERNKCIHERANKSGEEITEFIKNYILKLNGTVEETTKIQSEVSRWKPPPRQFVKINFDAAYNDSFCQAAVGVVARDGKGSVLLSCSAIQNRVASTFTTGAIVCSIAIRIGVDMQWGNIIIEGDALTASNILTTETLKKKREFYLIGNIPKYTENQKAKEMREEQTGNEV</sequence>
<dbReference type="EMBL" id="SMMG02000007">
    <property type="protein sequence ID" value="KAA3465420.1"/>
    <property type="molecule type" value="Genomic_DNA"/>
</dbReference>
<dbReference type="AlphaFoldDB" id="A0A5B6V8C3"/>
<evidence type="ECO:0000313" key="2">
    <source>
        <dbReference type="EMBL" id="KAA3465420.1"/>
    </source>
</evidence>